<evidence type="ECO:0000256" key="2">
    <source>
        <dbReference type="ARBA" id="ARBA00006829"/>
    </source>
</evidence>
<dbReference type="GO" id="GO:0043195">
    <property type="term" value="C:terminal bouton"/>
    <property type="evidence" value="ECO:0007669"/>
    <property type="project" value="TreeGrafter"/>
</dbReference>
<dbReference type="Gene3D" id="1.20.1250.20">
    <property type="entry name" value="MFS general substrate transporter like domains"/>
    <property type="match status" value="2"/>
</dbReference>
<accession>A0A553PGJ7</accession>
<feature type="transmembrane region" description="Helical" evidence="8">
    <location>
        <begin position="429"/>
        <end position="447"/>
    </location>
</feature>
<feature type="transmembrane region" description="Helical" evidence="8">
    <location>
        <begin position="365"/>
        <end position="386"/>
    </location>
</feature>
<evidence type="ECO:0000313" key="11">
    <source>
        <dbReference type="Proteomes" id="UP000318571"/>
    </source>
</evidence>
<dbReference type="OMA" id="GESYWML"/>
<feature type="transmembrane region" description="Helical" evidence="8">
    <location>
        <begin position="183"/>
        <end position="206"/>
    </location>
</feature>
<feature type="domain" description="Major facilitator superfamily (MFS) profile" evidence="9">
    <location>
        <begin position="58"/>
        <end position="452"/>
    </location>
</feature>
<keyword evidence="4 8" id="KW-0812">Transmembrane</keyword>
<sequence length="470" mass="51423">MPDYLHELEHPFKVDRQLSIENHTKTTSPRITQMYLQYPGGPPFLVPHPNASLLVLAFQKSQGHGGVHRGTDLHAANGETNQRDHELLKENGRVGTLFASKAIVQLLANPLVGFISSKYGYQQPLVAGSGILFLSSILFAGLSKYPSLLLARSIQGIGSACITVAGMGLMAKIYPEESLRSKVMGHLMGGIALGVIIGYPFGGFAYSACGKTMPFIITSLITGVLFLLNLKFIGSLPMDREYTTFKTTTMDPELHQERCMFSIALLRDHHIIISTVAIWLSTSVMAMLEPCLPIWLMNKFNPPTWQLGVVFLPDSIGYFVGANFFGPIALHYGRWSIAMAAMICVGFSAIMITLATVMWDLIFPHYFLGLGIGIVDSSLMPLLAQLADINHGSDYGSVYALAQTSVSLAYSLGPLFGAHLAQRIGFPKVLQALGIINVAYSPILFLLKTRVKDQDKVVKQQACFLFSYLS</sequence>
<evidence type="ECO:0000256" key="6">
    <source>
        <dbReference type="ARBA" id="ARBA00022989"/>
    </source>
</evidence>
<dbReference type="AlphaFoldDB" id="A0A553PGJ7"/>
<dbReference type="PRINTS" id="PR01035">
    <property type="entry name" value="TCRTETA"/>
</dbReference>
<dbReference type="Proteomes" id="UP000318571">
    <property type="component" value="Chromosome 5"/>
</dbReference>
<dbReference type="InterPro" id="IPR001958">
    <property type="entry name" value="Tet-R_TetA/multi-R_MdtG-like"/>
</dbReference>
<keyword evidence="11" id="KW-1185">Reference proteome</keyword>
<dbReference type="SUPFAM" id="SSF103473">
    <property type="entry name" value="MFS general substrate transporter"/>
    <property type="match status" value="1"/>
</dbReference>
<dbReference type="GO" id="GO:0030672">
    <property type="term" value="C:synaptic vesicle membrane"/>
    <property type="evidence" value="ECO:0007669"/>
    <property type="project" value="TreeGrafter"/>
</dbReference>
<comment type="similarity">
    <text evidence="2">Belongs to the major facilitator superfamily. Vesicular transporter family.</text>
</comment>
<dbReference type="STRING" id="6832.A0A553PGJ7"/>
<dbReference type="InterPro" id="IPR020846">
    <property type="entry name" value="MFS_dom"/>
</dbReference>
<evidence type="ECO:0000259" key="9">
    <source>
        <dbReference type="PROSITE" id="PS50850"/>
    </source>
</evidence>
<dbReference type="GO" id="GO:0015842">
    <property type="term" value="P:aminergic neurotransmitter loading into synaptic vesicle"/>
    <property type="evidence" value="ECO:0007669"/>
    <property type="project" value="TreeGrafter"/>
</dbReference>
<evidence type="ECO:0000256" key="3">
    <source>
        <dbReference type="ARBA" id="ARBA00022448"/>
    </source>
</evidence>
<dbReference type="PROSITE" id="PS50850">
    <property type="entry name" value="MFS"/>
    <property type="match status" value="1"/>
</dbReference>
<dbReference type="Pfam" id="PF07690">
    <property type="entry name" value="MFS_1"/>
    <property type="match status" value="1"/>
</dbReference>
<evidence type="ECO:0000313" key="10">
    <source>
        <dbReference type="EMBL" id="TRY76803.1"/>
    </source>
</evidence>
<dbReference type="InterPro" id="IPR036259">
    <property type="entry name" value="MFS_trans_sf"/>
</dbReference>
<keyword evidence="6 8" id="KW-1133">Transmembrane helix</keyword>
<dbReference type="PANTHER" id="PTHR23506">
    <property type="entry name" value="GH10249P"/>
    <property type="match status" value="1"/>
</dbReference>
<feature type="transmembrane region" description="Helical" evidence="8">
    <location>
        <begin position="337"/>
        <end position="359"/>
    </location>
</feature>
<feature type="transmembrane region" description="Helical" evidence="8">
    <location>
        <begin position="125"/>
        <end position="143"/>
    </location>
</feature>
<dbReference type="InterPro" id="IPR011701">
    <property type="entry name" value="MFS"/>
</dbReference>
<feature type="transmembrane region" description="Helical" evidence="8">
    <location>
        <begin position="212"/>
        <end position="230"/>
    </location>
</feature>
<reference evidence="10 11" key="1">
    <citation type="journal article" date="2018" name="Nat. Ecol. Evol.">
        <title>Genomic signatures of mitonuclear coevolution across populations of Tigriopus californicus.</title>
        <authorList>
            <person name="Barreto F.S."/>
            <person name="Watson E.T."/>
            <person name="Lima T.G."/>
            <person name="Willett C.S."/>
            <person name="Edmands S."/>
            <person name="Li W."/>
            <person name="Burton R.S."/>
        </authorList>
    </citation>
    <scope>NUCLEOTIDE SEQUENCE [LARGE SCALE GENOMIC DNA]</scope>
    <source>
        <strain evidence="10 11">San Diego</strain>
    </source>
</reference>
<evidence type="ECO:0000256" key="1">
    <source>
        <dbReference type="ARBA" id="ARBA00004141"/>
    </source>
</evidence>
<dbReference type="GO" id="GO:0005335">
    <property type="term" value="F:serotonin:sodium:chloride symporter activity"/>
    <property type="evidence" value="ECO:0007669"/>
    <property type="project" value="TreeGrafter"/>
</dbReference>
<comment type="subcellular location">
    <subcellularLocation>
        <location evidence="1">Membrane</location>
        <topology evidence="1">Multi-pass membrane protein</topology>
    </subcellularLocation>
</comment>
<feature type="non-terminal residue" evidence="10">
    <location>
        <position position="470"/>
    </location>
</feature>
<keyword evidence="7 8" id="KW-0472">Membrane</keyword>
<gene>
    <name evidence="10" type="ORF">TCAL_10456</name>
</gene>
<name>A0A553PGJ7_TIGCA</name>
<feature type="transmembrane region" description="Helical" evidence="8">
    <location>
        <begin position="308"/>
        <end position="330"/>
    </location>
</feature>
<evidence type="ECO:0000256" key="5">
    <source>
        <dbReference type="ARBA" id="ARBA00022775"/>
    </source>
</evidence>
<dbReference type="FunFam" id="1.20.1250.20:FF:000401">
    <property type="entry name" value="Vesicular amine transporter"/>
    <property type="match status" value="1"/>
</dbReference>
<evidence type="ECO:0000256" key="8">
    <source>
        <dbReference type="SAM" id="Phobius"/>
    </source>
</evidence>
<protein>
    <recommendedName>
        <fullName evidence="9">Major facilitator superfamily (MFS) profile domain-containing protein</fullName>
    </recommendedName>
</protein>
<feature type="transmembrane region" description="Helical" evidence="8">
    <location>
        <begin position="398"/>
        <end position="417"/>
    </location>
</feature>
<keyword evidence="3" id="KW-0813">Transport</keyword>
<evidence type="ECO:0000256" key="4">
    <source>
        <dbReference type="ARBA" id="ARBA00022692"/>
    </source>
</evidence>
<feature type="transmembrane region" description="Helical" evidence="8">
    <location>
        <begin position="270"/>
        <end position="288"/>
    </location>
</feature>
<dbReference type="EMBL" id="VCGU01000004">
    <property type="protein sequence ID" value="TRY76803.1"/>
    <property type="molecule type" value="Genomic_DNA"/>
</dbReference>
<evidence type="ECO:0000256" key="7">
    <source>
        <dbReference type="ARBA" id="ARBA00023136"/>
    </source>
</evidence>
<dbReference type="InterPro" id="IPR050930">
    <property type="entry name" value="MFS_Vesicular_Transporter"/>
</dbReference>
<keyword evidence="5" id="KW-0532">Neurotransmitter transport</keyword>
<comment type="caution">
    <text evidence="10">The sequence shown here is derived from an EMBL/GenBank/DDBJ whole genome shotgun (WGS) entry which is preliminary data.</text>
</comment>
<organism evidence="10 11">
    <name type="scientific">Tigriopus californicus</name>
    <name type="common">Marine copepod</name>
    <dbReference type="NCBI Taxonomy" id="6832"/>
    <lineage>
        <taxon>Eukaryota</taxon>
        <taxon>Metazoa</taxon>
        <taxon>Ecdysozoa</taxon>
        <taxon>Arthropoda</taxon>
        <taxon>Crustacea</taxon>
        <taxon>Multicrustacea</taxon>
        <taxon>Hexanauplia</taxon>
        <taxon>Copepoda</taxon>
        <taxon>Harpacticoida</taxon>
        <taxon>Harpacticidae</taxon>
        <taxon>Tigriopus</taxon>
    </lineage>
</organism>
<dbReference type="PANTHER" id="PTHR23506:SF4">
    <property type="entry name" value="PORTABELLA"/>
    <property type="match status" value="1"/>
</dbReference>
<proteinExistence type="inferred from homology"/>
<feature type="transmembrane region" description="Helical" evidence="8">
    <location>
        <begin position="149"/>
        <end position="171"/>
    </location>
</feature>